<accession>A0A7H8QK58</accession>
<feature type="region of interest" description="C-terminal hotdog fold" evidence="7">
    <location>
        <begin position="1486"/>
        <end position="1642"/>
    </location>
</feature>
<dbReference type="OrthoDB" id="429813at2759"/>
<keyword evidence="3" id="KW-0489">Methyltransferase</keyword>
<dbReference type="Pfam" id="PF18558">
    <property type="entry name" value="HTH_51"/>
    <property type="match status" value="1"/>
</dbReference>
<proteinExistence type="predicted"/>
<dbReference type="EMBL" id="CP055898">
    <property type="protein sequence ID" value="QKX54327.1"/>
    <property type="molecule type" value="Genomic_DNA"/>
</dbReference>
<dbReference type="PROSITE" id="PS52019">
    <property type="entry name" value="PKS_MFAS_DH"/>
    <property type="match status" value="1"/>
</dbReference>
<evidence type="ECO:0000313" key="13">
    <source>
        <dbReference type="Proteomes" id="UP000509510"/>
    </source>
</evidence>
<evidence type="ECO:0000313" key="12">
    <source>
        <dbReference type="EMBL" id="QKX54327.1"/>
    </source>
</evidence>
<dbReference type="Gene3D" id="1.10.1200.10">
    <property type="entry name" value="ACP-like"/>
    <property type="match status" value="1"/>
</dbReference>
<dbReference type="InterPro" id="IPR042104">
    <property type="entry name" value="PKS_dehydratase_sf"/>
</dbReference>
<dbReference type="Pfam" id="PF00109">
    <property type="entry name" value="ketoacyl-synt"/>
    <property type="match status" value="1"/>
</dbReference>
<evidence type="ECO:0000259" key="10">
    <source>
        <dbReference type="PROSITE" id="PS52004"/>
    </source>
</evidence>
<dbReference type="InterPro" id="IPR020841">
    <property type="entry name" value="PKS_Beta-ketoAc_synthase_dom"/>
</dbReference>
<feature type="domain" description="PKS/mFAS DH" evidence="11">
    <location>
        <begin position="1318"/>
        <end position="1642"/>
    </location>
</feature>
<dbReference type="RefSeq" id="XP_035340506.1">
    <property type="nucleotide sequence ID" value="XM_035484613.1"/>
</dbReference>
<dbReference type="SUPFAM" id="SSF53335">
    <property type="entry name" value="S-adenosyl-L-methionine-dependent methyltransferases"/>
    <property type="match status" value="1"/>
</dbReference>
<dbReference type="SMART" id="SM00825">
    <property type="entry name" value="PKS_KS"/>
    <property type="match status" value="1"/>
</dbReference>
<dbReference type="Proteomes" id="UP000509510">
    <property type="component" value="Chromosome I"/>
</dbReference>
<dbReference type="InterPro" id="IPR041068">
    <property type="entry name" value="HTH_51"/>
</dbReference>
<evidence type="ECO:0000256" key="2">
    <source>
        <dbReference type="ARBA" id="ARBA00022553"/>
    </source>
</evidence>
<evidence type="ECO:0000259" key="9">
    <source>
        <dbReference type="PROSITE" id="PS50075"/>
    </source>
</evidence>
<dbReference type="PROSITE" id="PS52004">
    <property type="entry name" value="KS3_2"/>
    <property type="match status" value="1"/>
</dbReference>
<keyword evidence="6" id="KW-0012">Acyltransferase</keyword>
<dbReference type="KEGG" id="trg:TRUGW13939_01413"/>
<dbReference type="InterPro" id="IPR049900">
    <property type="entry name" value="PKS_mFAS_DH"/>
</dbReference>
<feature type="domain" description="Ketosynthase family 3 (KS3)" evidence="10">
    <location>
        <begin position="397"/>
        <end position="822"/>
    </location>
</feature>
<protein>
    <submittedName>
        <fullName evidence="12">Uncharacterized protein</fullName>
    </submittedName>
</protein>
<keyword evidence="4" id="KW-0808">Transferase</keyword>
<dbReference type="GO" id="GO:0044550">
    <property type="term" value="P:secondary metabolite biosynthetic process"/>
    <property type="evidence" value="ECO:0007669"/>
    <property type="project" value="TreeGrafter"/>
</dbReference>
<dbReference type="SUPFAM" id="SSF47336">
    <property type="entry name" value="ACP-like"/>
    <property type="match status" value="1"/>
</dbReference>
<feature type="active site" description="Proton acceptor; for dehydratase activity" evidence="7">
    <location>
        <position position="1352"/>
    </location>
</feature>
<evidence type="ECO:0000256" key="7">
    <source>
        <dbReference type="PROSITE-ProRule" id="PRU01363"/>
    </source>
</evidence>
<dbReference type="Gene3D" id="3.40.366.10">
    <property type="entry name" value="Malonyl-Coenzyme A Acyl Carrier Protein, domain 2"/>
    <property type="match status" value="2"/>
</dbReference>
<dbReference type="InterPro" id="IPR016039">
    <property type="entry name" value="Thiolase-like"/>
</dbReference>
<dbReference type="SUPFAM" id="SSF52151">
    <property type="entry name" value="FabD/lysophospholipase-like"/>
    <property type="match status" value="1"/>
</dbReference>
<dbReference type="GO" id="GO:0004312">
    <property type="term" value="F:fatty acid synthase activity"/>
    <property type="evidence" value="ECO:0007669"/>
    <property type="project" value="TreeGrafter"/>
</dbReference>
<evidence type="ECO:0000256" key="4">
    <source>
        <dbReference type="ARBA" id="ARBA00022679"/>
    </source>
</evidence>
<dbReference type="InterPro" id="IPR049551">
    <property type="entry name" value="PKS_DH_C"/>
</dbReference>
<dbReference type="PROSITE" id="PS50075">
    <property type="entry name" value="CARRIER"/>
    <property type="match status" value="1"/>
</dbReference>
<dbReference type="GO" id="GO:0008168">
    <property type="term" value="F:methyltransferase activity"/>
    <property type="evidence" value="ECO:0007669"/>
    <property type="project" value="UniProtKB-KW"/>
</dbReference>
<evidence type="ECO:0000256" key="5">
    <source>
        <dbReference type="ARBA" id="ARBA00023268"/>
    </source>
</evidence>
<feature type="compositionally biased region" description="Basic and acidic residues" evidence="8">
    <location>
        <begin position="911"/>
        <end position="922"/>
    </location>
</feature>
<dbReference type="InterPro" id="IPR016035">
    <property type="entry name" value="Acyl_Trfase/lysoPLipase"/>
</dbReference>
<dbReference type="Pfam" id="PF16073">
    <property type="entry name" value="SAT"/>
    <property type="match status" value="1"/>
</dbReference>
<dbReference type="Gene3D" id="3.40.50.720">
    <property type="entry name" value="NAD(P)-binding Rossmann-like Domain"/>
    <property type="match status" value="1"/>
</dbReference>
<dbReference type="InterPro" id="IPR009081">
    <property type="entry name" value="PP-bd_ACP"/>
</dbReference>
<evidence type="ECO:0000256" key="3">
    <source>
        <dbReference type="ARBA" id="ARBA00022603"/>
    </source>
</evidence>
<keyword evidence="5" id="KW-0511">Multifunctional enzyme</keyword>
<dbReference type="GO" id="GO:0006633">
    <property type="term" value="P:fatty acid biosynthetic process"/>
    <property type="evidence" value="ECO:0007669"/>
    <property type="project" value="TreeGrafter"/>
</dbReference>
<dbReference type="Pfam" id="PF07993">
    <property type="entry name" value="NAD_binding_4"/>
    <property type="match status" value="1"/>
</dbReference>
<dbReference type="InterPro" id="IPR050091">
    <property type="entry name" value="PKS_NRPS_Biosynth_Enz"/>
</dbReference>
<dbReference type="InterPro" id="IPR029063">
    <property type="entry name" value="SAM-dependent_MTases_sf"/>
</dbReference>
<feature type="active site" description="Proton donor; for dehydratase activity" evidence="7">
    <location>
        <position position="1546"/>
    </location>
</feature>
<dbReference type="InterPro" id="IPR013217">
    <property type="entry name" value="Methyltransf_12"/>
</dbReference>
<dbReference type="Gene3D" id="3.40.50.150">
    <property type="entry name" value="Vaccinia Virus protein VP39"/>
    <property type="match status" value="1"/>
</dbReference>
<organism evidence="12 13">
    <name type="scientific">Talaromyces rugulosus</name>
    <name type="common">Penicillium rugulosum</name>
    <dbReference type="NCBI Taxonomy" id="121627"/>
    <lineage>
        <taxon>Eukaryota</taxon>
        <taxon>Fungi</taxon>
        <taxon>Dikarya</taxon>
        <taxon>Ascomycota</taxon>
        <taxon>Pezizomycotina</taxon>
        <taxon>Eurotiomycetes</taxon>
        <taxon>Eurotiomycetidae</taxon>
        <taxon>Eurotiales</taxon>
        <taxon>Trichocomaceae</taxon>
        <taxon>Talaromyces</taxon>
        <taxon>Talaromyces sect. Islandici</taxon>
    </lineage>
</organism>
<feature type="region of interest" description="N-terminal hotdog fold" evidence="7">
    <location>
        <begin position="1318"/>
        <end position="1458"/>
    </location>
</feature>
<dbReference type="Pfam" id="PF08242">
    <property type="entry name" value="Methyltransf_12"/>
    <property type="match status" value="1"/>
</dbReference>
<evidence type="ECO:0000256" key="1">
    <source>
        <dbReference type="ARBA" id="ARBA00022450"/>
    </source>
</evidence>
<dbReference type="Gene3D" id="3.40.47.10">
    <property type="match status" value="1"/>
</dbReference>
<dbReference type="GO" id="GO:0032259">
    <property type="term" value="P:methylation"/>
    <property type="evidence" value="ECO:0007669"/>
    <property type="project" value="UniProtKB-KW"/>
</dbReference>
<dbReference type="InterPro" id="IPR016036">
    <property type="entry name" value="Malonyl_transacylase_ACP-bd"/>
</dbReference>
<keyword evidence="13" id="KW-1185">Reference proteome</keyword>
<dbReference type="InterPro" id="IPR032088">
    <property type="entry name" value="SAT"/>
</dbReference>
<dbReference type="SUPFAM" id="SSF51735">
    <property type="entry name" value="NAD(P)-binding Rossmann-fold domains"/>
    <property type="match status" value="1"/>
</dbReference>
<dbReference type="InterPro" id="IPR014043">
    <property type="entry name" value="Acyl_transferase_dom"/>
</dbReference>
<dbReference type="Pfam" id="PF14765">
    <property type="entry name" value="PS-DH"/>
    <property type="match status" value="1"/>
</dbReference>
<dbReference type="InterPro" id="IPR036291">
    <property type="entry name" value="NAD(P)-bd_dom_sf"/>
</dbReference>
<reference evidence="13" key="1">
    <citation type="submission" date="2020-06" db="EMBL/GenBank/DDBJ databases">
        <title>A chromosome-scale genome assembly of Talaromyces rugulosus W13939.</title>
        <authorList>
            <person name="Wang B."/>
            <person name="Guo L."/>
            <person name="Ye K."/>
            <person name="Wang L."/>
        </authorList>
    </citation>
    <scope>NUCLEOTIDE SEQUENCE [LARGE SCALE GENOMIC DNA]</scope>
    <source>
        <strain evidence="13">W13939</strain>
    </source>
</reference>
<keyword evidence="2" id="KW-0597">Phosphoprotein</keyword>
<dbReference type="Gene3D" id="3.10.129.110">
    <property type="entry name" value="Polyketide synthase dehydratase"/>
    <property type="match status" value="1"/>
</dbReference>
<dbReference type="GeneID" id="55988924"/>
<name>A0A7H8QK58_TALRU</name>
<feature type="domain" description="Carrier" evidence="9">
    <location>
        <begin position="1703"/>
        <end position="1790"/>
    </location>
</feature>
<dbReference type="CDD" id="cd00833">
    <property type="entry name" value="PKS"/>
    <property type="match status" value="1"/>
</dbReference>
<gene>
    <name evidence="12" type="ORF">TRUGW13939_01413</name>
</gene>
<dbReference type="PANTHER" id="PTHR43775">
    <property type="entry name" value="FATTY ACID SYNTHASE"/>
    <property type="match status" value="1"/>
</dbReference>
<dbReference type="Pfam" id="PF00550">
    <property type="entry name" value="PP-binding"/>
    <property type="match status" value="1"/>
</dbReference>
<dbReference type="InterPro" id="IPR014031">
    <property type="entry name" value="Ketoacyl_synth_C"/>
</dbReference>
<dbReference type="InterPro" id="IPR001227">
    <property type="entry name" value="Ac_transferase_dom_sf"/>
</dbReference>
<dbReference type="InterPro" id="IPR013120">
    <property type="entry name" value="FAR_NAD-bd"/>
</dbReference>
<dbReference type="Gene3D" id="3.30.70.3290">
    <property type="match status" value="1"/>
</dbReference>
<dbReference type="Pfam" id="PF02801">
    <property type="entry name" value="Ketoacyl-synt_C"/>
    <property type="match status" value="1"/>
</dbReference>
<dbReference type="InterPro" id="IPR036736">
    <property type="entry name" value="ACP-like_sf"/>
</dbReference>
<dbReference type="SUPFAM" id="SSF55048">
    <property type="entry name" value="Probable ACP-binding domain of malonyl-CoA ACP transacylase"/>
    <property type="match status" value="1"/>
</dbReference>
<dbReference type="Pfam" id="PF00698">
    <property type="entry name" value="Acyl_transf_1"/>
    <property type="match status" value="1"/>
</dbReference>
<sequence>MNMDCVSSPLFVVFGPQTSTWPSQKCLSHLRYDLLNEPALARFTDAVRNLPSLWPSIVEIDPRLRSGETHGLQAFVAFQTWLNTGVLECEAEGLPSNALWSPLTVILHVVDYVKCVLQGSMYRLRNENGRLPEELGLQGMCTGFLTTIAASLSDNAVEFSGYASVALHLAACIGVFVDLNGGCDDPNEKMQAIVVHWKTDIQRSRLFQTMTNYPEAYMSVLKDNESSTMMVPQMSVPSIRQILLSEGIHVTPLRLVGRYHHSSNADAVAKVIQLAHLRPIEFQFPATTKLRRPLRANYHAEIVDCSQQDLMLHEIAIKSLLTEQVDWHSLINATLKDTVPQPFPSILVIGLTNCLPREILNRDQGGYNIQFSEEVRNLQTSPPLSSGLPPPELNQEKNSIAIVGMAGRFPGADTLEEFWTLLQQAKSTLTEVPRDRFKSDELRRSETGTRFWGNFIGDMDSFDRKFFNISSREATSMDPQQRLVLQVAVEAMQSAEYFSHGNNYSTDFGCYLGVGSVDYHDNIYSHQPTAYSAVGSLRAFLSGRIAHYFGWTGPSITYDTACSSSLVAIHSACKALLAGECSGALAGGVNIITSPALYQNLGAASFLSPTGASKAFDSAADGYCRGEGCGLVVLKKLSDAVAASDPILGVIAGSAINQSENCVSITVPHAGSQSALYRKVLAQSNLQPSDITYVEAHGTGTPVGDPIEWQSIRAVFGGPQREINSDEIDIKRVLHVGSVKGNIGHLEAASGVAALIKSVLMIQKGEIPKQASFVSINPRIPTSDLDHMTIATQTVPWNPGFRGICVNNYGASGTNGALIVCQTPDSLSSSSTIPKISAPRKHLVSITAHSRWSLETYCSLLLRQTLSASQEKFSLADYAFNLSHKQDLNAKHRRTAAIKSMEEFRSLLGDWREDKGDGEHDQQALQTQQSPGQPKPIVLCFGGQSSNIIGLDKLVYDTIVLFRFHLDEVNTVLNEQGDGVTIYPHIFSKDPISNPVALHCSLFAIQYACAMSWIDSGVTVKTVIGHSFGQITALCISGVLSLNDAVRYVSGRASLFANKWKLETGAMITARAPDIDGILPALMRTILPESLEVACYNSSSDLVLAGSTSAVETFKIAAEAMSNIEVKTLDNDRAFHSSLMDGILPDLSRLAASLTFRTPNINIETCTQGNSWTSFTADNLVAHSRRPVFFRDAVKRIQQRLGASCIWLEAGSRSSIIHLVSKCISRDPQESMLLPVDLSNSDRSLDSLLNTTLRLCGIGGYTRVQYWPYHRRQRSYYKYINLPPYQFDMSRYWLEYKDSLQDSGNPNTKSTIADNETHRLLRFVGYAPDSKNTAVFAVNPQCSDFQTAVSGHAVMGKGLCPASLYVELAAQSICYLSSRDDKHRVTEAATNSLPQVTELRILAPLGMDTSNSIHIELSPSADTGGRGWTFSLTSYHQFSPKTSTCHASGIIHLQGIDDVRLCAERSALERFVGNNRCLTLLEDRLAESMQGSIVYRVFDRVVNYKRYYQGIQRLASKGTEVAGVVSMLEESTSPLANNTLEPFLMDNFLQVAGLHVNCLRDILRNDVYICTAIKHIQIYETLKSRGTAKDPPSWNVYGYTKDLDDVKRNLESDILVFNGATKSLAVTLLGVRFSRVNMNSLGKTLSAINSTAEVTKSAASNEPMISHSMKNRASEELLASTVAIEIAKERKDLPYPNNVATLSSLHTQLKELLSSFTDIPVNEIDENETSEALGIDSLMETEVLSEIRRAFGVEVPADAFRGMSVADLLSLLGSDEPSTSDSARYPVPSSDVSIQGTQFSSVSTSSLFQEIDPSKTASFHKENVQSDFSTNTSSHDLLWSAIETEPSQKPIFIKDIHEAFSTVKGEMIIGTGLSGFYTNVHPRQSNLVTAYIVEAFDTLGCSLNKIPRDEPVMVIPHTHKHKKIVRQLYEILEAVGIVSRYGDGVYKRTGYSIDLSSSESLLKNILHDFPRHSDEHRLLSITGPRLADCLCGKTEAISLIFGSRENKELLANVYLNAPMFAAGTKLLFNFLTRLLTPTLPKINNNSDNNGEKPQKCIRILEIGAGTGGTTKGVISALAACNIPFQYTFSDISASLVATAKQKFAFCEEMTGFAVMDIEQEPSPEFIGEYDIVISTNCIHATRNLTATTTNIRKLLVPGGLLCLVELTRNLHWFDLVFGLLEGWWLFEDGRRHALASEFVWRECLMNAGYDYVDWTGGDCKESELLRLIIAVNPSGARKKSFSTQQTAVQGINQQNEPEGLGHDSIRGVLPVPVPVSVPPGPPLSIEKGGVVLLTGATGSLGSHLLQHLLSRSDVRRVVCLNRLTAQDAVYRQAKALKSRNIEISPQNWSRLQIMESKTERPKLGLDDVVYSTLCDDVTHIVHNAWPMSFRRPLNSFEPQFKTLENLIQFARDIRKRKERFSMRPRLLFVSSVGAVGQHSAIEKNHAIPEVPVLSASGLEMGYAQAKILCEKMIQDVHLEESEADRIEATFARIGQMTGSRMNGVWNPEEHIPALLRSSQTVGALPWIDGTAAWLPVDVAAAVVGDLLLDPRPPRLVYHVENPIRQSWVKLIEQLSNLLGICTTIPYRDWLDRVQGVPDTKGENDDANPAKRIFDFFEKDFIRMDCGGVILDTTFTQTISHTLRETIPVDPETLAHYVSNWKRTGFLK</sequence>
<keyword evidence="1" id="KW-0596">Phosphopantetheine</keyword>
<dbReference type="InterPro" id="IPR014030">
    <property type="entry name" value="Ketoacyl_synth_N"/>
</dbReference>
<evidence type="ECO:0000256" key="6">
    <source>
        <dbReference type="ARBA" id="ARBA00023315"/>
    </source>
</evidence>
<dbReference type="SUPFAM" id="SSF53901">
    <property type="entry name" value="Thiolase-like"/>
    <property type="match status" value="1"/>
</dbReference>
<dbReference type="SMART" id="SM00827">
    <property type="entry name" value="PKS_AT"/>
    <property type="match status" value="1"/>
</dbReference>
<evidence type="ECO:0000259" key="11">
    <source>
        <dbReference type="PROSITE" id="PS52019"/>
    </source>
</evidence>
<feature type="region of interest" description="Disordered" evidence="8">
    <location>
        <begin position="911"/>
        <end position="931"/>
    </location>
</feature>
<evidence type="ECO:0000256" key="8">
    <source>
        <dbReference type="SAM" id="MobiDB-lite"/>
    </source>
</evidence>
<dbReference type="PANTHER" id="PTHR43775:SF21">
    <property type="entry name" value="NON-REDUCING POLYKETIDE SYNTHASE AUSA-RELATED"/>
    <property type="match status" value="1"/>
</dbReference>